<dbReference type="Proteomes" id="UP000299102">
    <property type="component" value="Unassembled WGS sequence"/>
</dbReference>
<dbReference type="AlphaFoldDB" id="A0A4C2A1Y3"/>
<organism evidence="2 3">
    <name type="scientific">Eumeta variegata</name>
    <name type="common">Bagworm moth</name>
    <name type="synonym">Eumeta japonica</name>
    <dbReference type="NCBI Taxonomy" id="151549"/>
    <lineage>
        <taxon>Eukaryota</taxon>
        <taxon>Metazoa</taxon>
        <taxon>Ecdysozoa</taxon>
        <taxon>Arthropoda</taxon>
        <taxon>Hexapoda</taxon>
        <taxon>Insecta</taxon>
        <taxon>Pterygota</taxon>
        <taxon>Neoptera</taxon>
        <taxon>Endopterygota</taxon>
        <taxon>Lepidoptera</taxon>
        <taxon>Glossata</taxon>
        <taxon>Ditrysia</taxon>
        <taxon>Tineoidea</taxon>
        <taxon>Psychidae</taxon>
        <taxon>Oiketicinae</taxon>
        <taxon>Eumeta</taxon>
    </lineage>
</organism>
<evidence type="ECO:0000256" key="1">
    <source>
        <dbReference type="SAM" id="Phobius"/>
    </source>
</evidence>
<accession>A0A4C2A1Y3</accession>
<sequence>MRMSSLSLCGVAFAGCGDLLPGSGAHLGVLGQLCNSLYIIHRRGGHLCLCALRRVVVSQALDAACFVETVFNECPYTWQLWHCTGTVHLWGNPTLNLKRKYTVLMLKKAYFFCLSLLAFALAVTRTSSRNTQLQFSIRRTG</sequence>
<keyword evidence="1" id="KW-0472">Membrane</keyword>
<keyword evidence="1" id="KW-1133">Transmembrane helix</keyword>
<feature type="transmembrane region" description="Helical" evidence="1">
    <location>
        <begin position="109"/>
        <end position="128"/>
    </location>
</feature>
<dbReference type="PROSITE" id="PS51257">
    <property type="entry name" value="PROKAR_LIPOPROTEIN"/>
    <property type="match status" value="1"/>
</dbReference>
<dbReference type="EMBL" id="BGZK01002415">
    <property type="protein sequence ID" value="GBP93772.1"/>
    <property type="molecule type" value="Genomic_DNA"/>
</dbReference>
<comment type="caution">
    <text evidence="2">The sequence shown here is derived from an EMBL/GenBank/DDBJ whole genome shotgun (WGS) entry which is preliminary data.</text>
</comment>
<keyword evidence="1" id="KW-0812">Transmembrane</keyword>
<protein>
    <submittedName>
        <fullName evidence="2">Uncharacterized protein</fullName>
    </submittedName>
</protein>
<proteinExistence type="predicted"/>
<evidence type="ECO:0000313" key="3">
    <source>
        <dbReference type="Proteomes" id="UP000299102"/>
    </source>
</evidence>
<keyword evidence="3" id="KW-1185">Reference proteome</keyword>
<gene>
    <name evidence="2" type="ORF">EVAR_16290_1</name>
</gene>
<evidence type="ECO:0000313" key="2">
    <source>
        <dbReference type="EMBL" id="GBP93772.1"/>
    </source>
</evidence>
<reference evidence="2 3" key="1">
    <citation type="journal article" date="2019" name="Commun. Biol.">
        <title>The bagworm genome reveals a unique fibroin gene that provides high tensile strength.</title>
        <authorList>
            <person name="Kono N."/>
            <person name="Nakamura H."/>
            <person name="Ohtoshi R."/>
            <person name="Tomita M."/>
            <person name="Numata K."/>
            <person name="Arakawa K."/>
        </authorList>
    </citation>
    <scope>NUCLEOTIDE SEQUENCE [LARGE SCALE GENOMIC DNA]</scope>
</reference>
<name>A0A4C2A1Y3_EUMVA</name>